<feature type="domain" description="Exoribonuclease phosphorolytic" evidence="4">
    <location>
        <begin position="30"/>
        <end position="165"/>
    </location>
</feature>
<dbReference type="InterPro" id="IPR015847">
    <property type="entry name" value="ExoRNase_PH_dom2"/>
</dbReference>
<dbReference type="EMBL" id="JAGVWE010000002">
    <property type="protein sequence ID" value="MBS3062322.1"/>
    <property type="molecule type" value="Genomic_DNA"/>
</dbReference>
<gene>
    <name evidence="6" type="ORF">J4203_00475</name>
</gene>
<dbReference type="GO" id="GO:0016075">
    <property type="term" value="P:rRNA catabolic process"/>
    <property type="evidence" value="ECO:0007669"/>
    <property type="project" value="TreeGrafter"/>
</dbReference>
<dbReference type="GO" id="GO:0000177">
    <property type="term" value="C:cytoplasmic exosome (RNase complex)"/>
    <property type="evidence" value="ECO:0007669"/>
    <property type="project" value="TreeGrafter"/>
</dbReference>
<dbReference type="Gene3D" id="3.30.230.70">
    <property type="entry name" value="GHMP Kinase, N-terminal domain"/>
    <property type="match status" value="1"/>
</dbReference>
<sequence length="262" mass="28691">MSQILWNLSADKVLATLREGKRSDGRKFDEYRPVQVIKNVSENADGICRIKLGQTDVVAGIKMIPGEPFPDTPDAGTISVGAELLALADPTFEAGPPREGSIELSRVVDRGIRESNCLDFKSLCIREGELVWVVFIDIYVLNFDGNLFDACALAALIALQDTKIPKLDDKDKPVKGEFAGKLKLARKPVMCTFVKVGNSVVVDPSLAEEKALDARFSVTTTEDDFISAFQKGGEGAFSPEEINKCVALAFKKGKELRKQYCE</sequence>
<dbReference type="Pfam" id="PF03725">
    <property type="entry name" value="RNase_PH_C"/>
    <property type="match status" value="1"/>
</dbReference>
<dbReference type="InterPro" id="IPR050590">
    <property type="entry name" value="Exosome_comp_Rrp42_subfam"/>
</dbReference>
<evidence type="ECO:0000313" key="6">
    <source>
        <dbReference type="EMBL" id="MBS3062322.1"/>
    </source>
</evidence>
<organism evidence="6 7">
    <name type="scientific">Candidatus Iainarchaeum sp</name>
    <dbReference type="NCBI Taxonomy" id="3101447"/>
    <lineage>
        <taxon>Archaea</taxon>
        <taxon>Candidatus Iainarchaeota</taxon>
        <taxon>Candidatus Iainarchaeia</taxon>
        <taxon>Candidatus Iainarchaeales</taxon>
        <taxon>Candidatus Iainarchaeaceae</taxon>
        <taxon>Candidatus Iainarchaeum</taxon>
    </lineage>
</organism>
<dbReference type="GO" id="GO:0035925">
    <property type="term" value="F:mRNA 3'-UTR AU-rich region binding"/>
    <property type="evidence" value="ECO:0007669"/>
    <property type="project" value="TreeGrafter"/>
</dbReference>
<reference evidence="6" key="2">
    <citation type="submission" date="2021-05" db="EMBL/GenBank/DDBJ databases">
        <title>Protein family content uncovers lineage relationships and bacterial pathway maintenance mechanisms in DPANN archaea.</title>
        <authorList>
            <person name="Castelle C.J."/>
            <person name="Meheust R."/>
            <person name="Jaffe A.L."/>
            <person name="Seitz K."/>
            <person name="Gong X."/>
            <person name="Baker B.J."/>
            <person name="Banfield J.F."/>
        </authorList>
    </citation>
    <scope>NUCLEOTIDE SEQUENCE</scope>
    <source>
        <strain evidence="6">RIFCSPLOWO2_01_FULL_58_19</strain>
    </source>
</reference>
<proteinExistence type="predicted"/>
<dbReference type="InterPro" id="IPR036345">
    <property type="entry name" value="ExoRNase_PH_dom2_sf"/>
</dbReference>
<dbReference type="NCBIfam" id="NF003282">
    <property type="entry name" value="PRK04282.1-1"/>
    <property type="match status" value="1"/>
</dbReference>
<dbReference type="Proteomes" id="UP000678237">
    <property type="component" value="Unassembled WGS sequence"/>
</dbReference>
<evidence type="ECO:0000256" key="2">
    <source>
        <dbReference type="ARBA" id="ARBA00022490"/>
    </source>
</evidence>
<feature type="domain" description="Exoribonuclease phosphorolytic" evidence="5">
    <location>
        <begin position="188"/>
        <end position="251"/>
    </location>
</feature>
<protein>
    <submittedName>
        <fullName evidence="6">Exosome complex protein Rrp42</fullName>
    </submittedName>
</protein>
<name>A0A8T4L8U5_9ARCH</name>
<dbReference type="AlphaFoldDB" id="A0A8T4L8U5"/>
<dbReference type="Pfam" id="PF01138">
    <property type="entry name" value="RNase_PH"/>
    <property type="match status" value="1"/>
</dbReference>
<dbReference type="InterPro" id="IPR001247">
    <property type="entry name" value="ExoRNase_PH_dom1"/>
</dbReference>
<dbReference type="FunFam" id="3.30.230.70:FF:000017">
    <property type="entry name" value="Exosome complex component Rrp42"/>
    <property type="match status" value="1"/>
</dbReference>
<dbReference type="SUPFAM" id="SSF55666">
    <property type="entry name" value="Ribonuclease PH domain 2-like"/>
    <property type="match status" value="1"/>
</dbReference>
<keyword evidence="2" id="KW-0963">Cytoplasm</keyword>
<comment type="subcellular location">
    <subcellularLocation>
        <location evidence="1">Cytoplasm</location>
    </subcellularLocation>
</comment>
<evidence type="ECO:0000313" key="7">
    <source>
        <dbReference type="Proteomes" id="UP000678237"/>
    </source>
</evidence>
<evidence type="ECO:0000256" key="3">
    <source>
        <dbReference type="ARBA" id="ARBA00022835"/>
    </source>
</evidence>
<keyword evidence="3" id="KW-0271">Exosome</keyword>
<reference evidence="6" key="1">
    <citation type="submission" date="2021-03" db="EMBL/GenBank/DDBJ databases">
        <authorList>
            <person name="Jaffe A."/>
        </authorList>
    </citation>
    <scope>NUCLEOTIDE SEQUENCE</scope>
    <source>
        <strain evidence="6">RIFCSPLOWO2_01_FULL_58_19</strain>
    </source>
</reference>
<dbReference type="InterPro" id="IPR027408">
    <property type="entry name" value="PNPase/RNase_PH_dom_sf"/>
</dbReference>
<evidence type="ECO:0000259" key="4">
    <source>
        <dbReference type="Pfam" id="PF01138"/>
    </source>
</evidence>
<evidence type="ECO:0000256" key="1">
    <source>
        <dbReference type="ARBA" id="ARBA00004496"/>
    </source>
</evidence>
<dbReference type="SUPFAM" id="SSF54211">
    <property type="entry name" value="Ribosomal protein S5 domain 2-like"/>
    <property type="match status" value="1"/>
</dbReference>
<comment type="caution">
    <text evidence="6">The sequence shown here is derived from an EMBL/GenBank/DDBJ whole genome shotgun (WGS) entry which is preliminary data.</text>
</comment>
<evidence type="ECO:0000259" key="5">
    <source>
        <dbReference type="Pfam" id="PF03725"/>
    </source>
</evidence>
<dbReference type="PANTHER" id="PTHR11097">
    <property type="entry name" value="EXOSOME COMPLEX EXONUCLEASE RIBOSOMAL RNA PROCESSING PROTEIN"/>
    <property type="match status" value="1"/>
</dbReference>
<dbReference type="PANTHER" id="PTHR11097:SF8">
    <property type="entry name" value="EXOSOME COMPLEX COMPONENT RRP42"/>
    <property type="match status" value="1"/>
</dbReference>
<accession>A0A8T4L8U5</accession>
<dbReference type="InterPro" id="IPR020568">
    <property type="entry name" value="Ribosomal_Su5_D2-typ_SF"/>
</dbReference>